<organism evidence="2">
    <name type="scientific">Cladocopium goreaui</name>
    <dbReference type="NCBI Taxonomy" id="2562237"/>
    <lineage>
        <taxon>Eukaryota</taxon>
        <taxon>Sar</taxon>
        <taxon>Alveolata</taxon>
        <taxon>Dinophyceae</taxon>
        <taxon>Suessiales</taxon>
        <taxon>Symbiodiniaceae</taxon>
        <taxon>Cladocopium</taxon>
    </lineage>
</organism>
<evidence type="ECO:0000313" key="4">
    <source>
        <dbReference type="Proteomes" id="UP001152797"/>
    </source>
</evidence>
<evidence type="ECO:0000256" key="1">
    <source>
        <dbReference type="SAM" id="MobiDB-lite"/>
    </source>
</evidence>
<reference evidence="2" key="1">
    <citation type="submission" date="2022-10" db="EMBL/GenBank/DDBJ databases">
        <authorList>
            <person name="Chen Y."/>
            <person name="Dougan E. K."/>
            <person name="Chan C."/>
            <person name="Rhodes N."/>
            <person name="Thang M."/>
        </authorList>
    </citation>
    <scope>NUCLEOTIDE SEQUENCE</scope>
</reference>
<dbReference type="EMBL" id="CAMXCT010002472">
    <property type="protein sequence ID" value="CAI3998393.1"/>
    <property type="molecule type" value="Genomic_DNA"/>
</dbReference>
<feature type="region of interest" description="Disordered" evidence="1">
    <location>
        <begin position="1"/>
        <end position="28"/>
    </location>
</feature>
<reference evidence="3 4" key="2">
    <citation type="submission" date="2024-05" db="EMBL/GenBank/DDBJ databases">
        <authorList>
            <person name="Chen Y."/>
            <person name="Shah S."/>
            <person name="Dougan E. K."/>
            <person name="Thang M."/>
            <person name="Chan C."/>
        </authorList>
    </citation>
    <scope>NUCLEOTIDE SEQUENCE [LARGE SCALE GENOMIC DNA]</scope>
</reference>
<dbReference type="Proteomes" id="UP001152797">
    <property type="component" value="Unassembled WGS sequence"/>
</dbReference>
<evidence type="ECO:0000313" key="2">
    <source>
        <dbReference type="EMBL" id="CAI3998393.1"/>
    </source>
</evidence>
<evidence type="ECO:0000313" key="3">
    <source>
        <dbReference type="EMBL" id="CAL4785705.1"/>
    </source>
</evidence>
<protein>
    <submittedName>
        <fullName evidence="3">ADP-ribosyl-[dinitrogen reductase] glycohydrolase</fullName>
    </submittedName>
</protein>
<dbReference type="OrthoDB" id="428112at2759"/>
<dbReference type="EMBL" id="CAMXCT030002472">
    <property type="protein sequence ID" value="CAL4785705.1"/>
    <property type="molecule type" value="Genomic_DNA"/>
</dbReference>
<name>A0A9P1CWX0_9DINO</name>
<accession>A0A9P1CWX0</accession>
<dbReference type="AlphaFoldDB" id="A0A9P1CWX0"/>
<dbReference type="EMBL" id="CAMXCT020002472">
    <property type="protein sequence ID" value="CAL1151768.1"/>
    <property type="molecule type" value="Genomic_DNA"/>
</dbReference>
<sequence>MWPGLHVPTLTQSNGAHETTPPGPTPSFDNWKEPGAENLETLLRVSAGGTRDFILPASYLDELPPNAPKSAIREILQKHAIASIPGSGLNYIERCGGVKKLPVCMSGEAGLEAVAKRCRETGLRPELLVSKEGYQFCDSKEKEDTFVPGQSMSLIEQGKKVPYLKPRTRLSAEDRSKLRLPGPARRSKAVDLGSFEPQAAKVILIDDEAAAKSQSEHAVSNLLKQIDFIVGESFGFFSAVEETESEVSSLRSSLEVLHLLPSPEPPELSLLHEELAASAACVAQEFPSGTVPPERRASASEDTGTIRAKAVRIRGSPESAYPFMKGGAAAVLPEIGPAERQEMLDPSGIEE</sequence>
<comment type="caution">
    <text evidence="2">The sequence shown here is derived from an EMBL/GenBank/DDBJ whole genome shotgun (WGS) entry which is preliminary data.</text>
</comment>
<proteinExistence type="predicted"/>
<gene>
    <name evidence="2" type="ORF">C1SCF055_LOCUS24700</name>
</gene>
<keyword evidence="4" id="KW-1185">Reference proteome</keyword>